<dbReference type="EC" id="2.1.1.195" evidence="5"/>
<evidence type="ECO:0000313" key="7">
    <source>
        <dbReference type="Proteomes" id="UP000242645"/>
    </source>
</evidence>
<keyword evidence="3 5" id="KW-0808">Transferase</keyword>
<dbReference type="GO" id="GO:0019251">
    <property type="term" value="P:anaerobic cobalamin biosynthetic process"/>
    <property type="evidence" value="ECO:0007669"/>
    <property type="project" value="UniProtKB-UniRule"/>
</dbReference>
<gene>
    <name evidence="5 6" type="primary">cbiD</name>
    <name evidence="6" type="ORF">RSDT_0815</name>
</gene>
<dbReference type="Proteomes" id="UP000242645">
    <property type="component" value="Chromosome"/>
</dbReference>
<dbReference type="Pfam" id="PF01888">
    <property type="entry name" value="CbiD"/>
    <property type="match status" value="1"/>
</dbReference>
<evidence type="ECO:0000256" key="2">
    <source>
        <dbReference type="ARBA" id="ARBA00022603"/>
    </source>
</evidence>
<keyword evidence="4 5" id="KW-0949">S-adenosyl-L-methionine</keyword>
<dbReference type="OrthoDB" id="6439987at2"/>
<dbReference type="Gene3D" id="3.30.2110.10">
    <property type="entry name" value="CbiD-like"/>
    <property type="match status" value="1"/>
</dbReference>
<evidence type="ECO:0000256" key="3">
    <source>
        <dbReference type="ARBA" id="ARBA00022679"/>
    </source>
</evidence>
<dbReference type="InterPro" id="IPR036074">
    <property type="entry name" value="CbiD_sf"/>
</dbReference>
<dbReference type="KEGG" id="dtr:RSDT_0815"/>
<evidence type="ECO:0000256" key="1">
    <source>
        <dbReference type="ARBA" id="ARBA00022573"/>
    </source>
</evidence>
<keyword evidence="2 5" id="KW-0489">Methyltransferase</keyword>
<organism evidence="6 7">
    <name type="scientific">Candidatus Desulfovibrio trichonymphae</name>
    <dbReference type="NCBI Taxonomy" id="1725232"/>
    <lineage>
        <taxon>Bacteria</taxon>
        <taxon>Pseudomonadati</taxon>
        <taxon>Thermodesulfobacteriota</taxon>
        <taxon>Desulfovibrionia</taxon>
        <taxon>Desulfovibrionales</taxon>
        <taxon>Desulfovibrionaceae</taxon>
        <taxon>Desulfovibrio</taxon>
    </lineage>
</organism>
<keyword evidence="7" id="KW-1185">Reference proteome</keyword>
<dbReference type="GO" id="GO:0043780">
    <property type="term" value="F:cobalt-precorrin-5B C1-methyltransferase activity"/>
    <property type="evidence" value="ECO:0007669"/>
    <property type="project" value="RHEA"/>
</dbReference>
<dbReference type="RefSeq" id="WP_096399839.1">
    <property type="nucleotide sequence ID" value="NZ_AP017368.1"/>
</dbReference>
<dbReference type="HAMAP" id="MF_00787">
    <property type="entry name" value="CbiD"/>
    <property type="match status" value="1"/>
</dbReference>
<evidence type="ECO:0000256" key="4">
    <source>
        <dbReference type="ARBA" id="ARBA00022691"/>
    </source>
</evidence>
<dbReference type="PANTHER" id="PTHR35863">
    <property type="entry name" value="COBALT-PRECORRIN-5B C(1)-METHYLTRANSFERASE"/>
    <property type="match status" value="1"/>
</dbReference>
<comment type="pathway">
    <text evidence="5">Cofactor biosynthesis; adenosylcobalamin biosynthesis; cob(II)yrinate a,c-diamide from sirohydrochlorin (anaerobic route): step 6/10.</text>
</comment>
<dbReference type="NCBIfam" id="TIGR00312">
    <property type="entry name" value="cbiD"/>
    <property type="match status" value="1"/>
</dbReference>
<keyword evidence="1 5" id="KW-0169">Cobalamin biosynthesis</keyword>
<accession>A0A1J1DR49</accession>
<comment type="catalytic activity">
    <reaction evidence="5">
        <text>Co-precorrin-5B + S-adenosyl-L-methionine = Co-precorrin-6A + S-adenosyl-L-homocysteine</text>
        <dbReference type="Rhea" id="RHEA:26285"/>
        <dbReference type="ChEBI" id="CHEBI:57856"/>
        <dbReference type="ChEBI" id="CHEBI:59789"/>
        <dbReference type="ChEBI" id="CHEBI:60063"/>
        <dbReference type="ChEBI" id="CHEBI:60064"/>
        <dbReference type="EC" id="2.1.1.195"/>
    </reaction>
</comment>
<dbReference type="GO" id="GO:0032259">
    <property type="term" value="P:methylation"/>
    <property type="evidence" value="ECO:0007669"/>
    <property type="project" value="UniProtKB-KW"/>
</dbReference>
<name>A0A1J1DR49_9BACT</name>
<dbReference type="SUPFAM" id="SSF111342">
    <property type="entry name" value="CbiD-like"/>
    <property type="match status" value="1"/>
</dbReference>
<evidence type="ECO:0000256" key="5">
    <source>
        <dbReference type="HAMAP-Rule" id="MF_00787"/>
    </source>
</evidence>
<comment type="similarity">
    <text evidence="5">Belongs to the CbiD family.</text>
</comment>
<evidence type="ECO:0000313" key="6">
    <source>
        <dbReference type="EMBL" id="BAV92327.1"/>
    </source>
</evidence>
<dbReference type="AlphaFoldDB" id="A0A1J1DR49"/>
<proteinExistence type="inferred from homology"/>
<dbReference type="InterPro" id="IPR002748">
    <property type="entry name" value="CbiD"/>
</dbReference>
<dbReference type="UniPathway" id="UPA00148">
    <property type="reaction ID" value="UER00227"/>
</dbReference>
<comment type="function">
    <text evidence="5">Catalyzes the methylation of C-1 in cobalt-precorrin-5B to form cobalt-precorrin-6A.</text>
</comment>
<dbReference type="EMBL" id="AP017368">
    <property type="protein sequence ID" value="BAV92327.1"/>
    <property type="molecule type" value="Genomic_DNA"/>
</dbReference>
<protein>
    <recommendedName>
        <fullName evidence="5">Cobalt-precorrin-5B C(1)-methyltransferase</fullName>
        <ecNumber evidence="5">2.1.1.195</ecNumber>
    </recommendedName>
    <alternativeName>
        <fullName evidence="5">Cobalt-precorrin-6A synthase</fullName>
    </alternativeName>
</protein>
<dbReference type="PIRSF" id="PIRSF026782">
    <property type="entry name" value="CbiD"/>
    <property type="match status" value="1"/>
</dbReference>
<reference evidence="6 7" key="1">
    <citation type="journal article" date="2017" name="ISME J.">
        <title>Genome of 'Ca. Desulfovibrio trichonymphae', an H2-oxidizing bacterium in a tripartite symbiotic system within a protist cell in the termite gut.</title>
        <authorList>
            <person name="Kuwahara H."/>
            <person name="Yuki M."/>
            <person name="Izawa K."/>
            <person name="Ohkuma M."/>
            <person name="Hongoh Y."/>
        </authorList>
    </citation>
    <scope>NUCLEOTIDE SEQUENCE [LARGE SCALE GENOMIC DNA]</scope>
    <source>
        <strain evidence="6 7">Rs-N31</strain>
    </source>
</reference>
<dbReference type="PANTHER" id="PTHR35863:SF1">
    <property type="entry name" value="COBALT-PRECORRIN-5B C(1)-METHYLTRANSFERASE"/>
    <property type="match status" value="1"/>
</dbReference>
<sequence length="397" mass="41584">MKPAVLREGFTTGTAAAGAALAALTLLREGHAPTSVSVPLPPFLPPEKCRAPLFAGRCCAGFATLPVESCARLLFESGEKPPGALQTARAAVRKDGGDDPDVTSGALITADVTLHHDTSRQYITPEDDHFIHIAGGPGVGRVTLPGLPVPPGEAAINPTPREQLRFALGLHAAQTTRRRGPCPPLTVIVSVPQGEELARHTLNLRLGIVGGISILGTQGTVRPFSNSAWQVAITHGLAVAHASGCDALCFSTGRRSEKLLMAAYPDLTPQAFIQAADFVEFSLKSAGAMPFKKIIWGCFFGKLLKLSQGISYTHACEGKPGLNELVRLCSYAGADCAGAVDHCTTAAQALELLLTDAAGSQVIARVMSLAAEKAERFAGRPVRLHLFHTDGRALCAA</sequence>